<name>A0AAW1UIY0_9CUCU</name>
<dbReference type="Proteomes" id="UP001431783">
    <property type="component" value="Unassembled WGS sequence"/>
</dbReference>
<reference evidence="2 3" key="1">
    <citation type="submission" date="2023-03" db="EMBL/GenBank/DDBJ databases">
        <title>Genome insight into feeding habits of ladybird beetles.</title>
        <authorList>
            <person name="Li H.-S."/>
            <person name="Huang Y.-H."/>
            <person name="Pang H."/>
        </authorList>
    </citation>
    <scope>NUCLEOTIDE SEQUENCE [LARGE SCALE GENOMIC DNA]</scope>
    <source>
        <strain evidence="2">SYSU_2023b</strain>
        <tissue evidence="2">Whole body</tissue>
    </source>
</reference>
<proteinExistence type="predicted"/>
<protein>
    <submittedName>
        <fullName evidence="2">Uncharacterized protein</fullName>
    </submittedName>
</protein>
<feature type="region of interest" description="Disordered" evidence="1">
    <location>
        <begin position="55"/>
        <end position="86"/>
    </location>
</feature>
<organism evidence="2 3">
    <name type="scientific">Henosepilachna vigintioctopunctata</name>
    <dbReference type="NCBI Taxonomy" id="420089"/>
    <lineage>
        <taxon>Eukaryota</taxon>
        <taxon>Metazoa</taxon>
        <taxon>Ecdysozoa</taxon>
        <taxon>Arthropoda</taxon>
        <taxon>Hexapoda</taxon>
        <taxon>Insecta</taxon>
        <taxon>Pterygota</taxon>
        <taxon>Neoptera</taxon>
        <taxon>Endopterygota</taxon>
        <taxon>Coleoptera</taxon>
        <taxon>Polyphaga</taxon>
        <taxon>Cucujiformia</taxon>
        <taxon>Coccinelloidea</taxon>
        <taxon>Coccinellidae</taxon>
        <taxon>Epilachninae</taxon>
        <taxon>Epilachnini</taxon>
        <taxon>Henosepilachna</taxon>
    </lineage>
</organism>
<gene>
    <name evidence="2" type="ORF">WA026_022719</name>
</gene>
<evidence type="ECO:0000313" key="2">
    <source>
        <dbReference type="EMBL" id="KAK9882668.1"/>
    </source>
</evidence>
<comment type="caution">
    <text evidence="2">The sequence shown here is derived from an EMBL/GenBank/DDBJ whole genome shotgun (WGS) entry which is preliminary data.</text>
</comment>
<dbReference type="AlphaFoldDB" id="A0AAW1UIY0"/>
<keyword evidence="3" id="KW-1185">Reference proteome</keyword>
<sequence>MEPDPEPEVETEVEPPNVNIEAEWNEVTRQLPSENPLRFEEFALVDEGVAVTGTMTDDDILDSLTNDEDAPSDEDHEEEEPADAHLKKPELQYILQCGFGIAVIKTVNPLCSLQQVLQFSLRTAQSIGTTKWVTLLYRVRFAIAVKTNKHGGIGTNFGQGEGAAEYSNSESAAESPGVLSNPRARMVIGD</sequence>
<accession>A0AAW1UIY0</accession>
<dbReference type="EMBL" id="JARQZJ010000080">
    <property type="protein sequence ID" value="KAK9882668.1"/>
    <property type="molecule type" value="Genomic_DNA"/>
</dbReference>
<feature type="compositionally biased region" description="Acidic residues" evidence="1">
    <location>
        <begin position="56"/>
        <end position="81"/>
    </location>
</feature>
<evidence type="ECO:0000313" key="3">
    <source>
        <dbReference type="Proteomes" id="UP001431783"/>
    </source>
</evidence>
<evidence type="ECO:0000256" key="1">
    <source>
        <dbReference type="SAM" id="MobiDB-lite"/>
    </source>
</evidence>